<sequence length="241" mass="28074">MDYRPGKIEELTFYSEELQEEMTLLLYLPKTYSPLYKYSLLIAQDGKDYFMFGKLSRTLDELSEEEEIEPTIAVGIPYKSVDERRKMYHPDGEKVEQYVRFLAHELLSYLDDLLPTHKMGGTRTLIGDSLGGTVSLLTALQYPHTFNKVVAQSPLVNETLLNKVADFSSPNALHIYHTIGLQETEVRTTDKKIADFLTPNRELYQLLSTKGFSYFYEEMEGNHTWRYWQKDMPRALRKMLS</sequence>
<gene>
    <name evidence="1" type="ORF">SAMN02745910_03056</name>
</gene>
<reference evidence="1 2" key="1">
    <citation type="submission" date="2016-10" db="EMBL/GenBank/DDBJ databases">
        <authorList>
            <person name="Varghese N."/>
            <person name="Submissions S."/>
        </authorList>
    </citation>
    <scope>NUCLEOTIDE SEQUENCE [LARGE SCALE GENOMIC DNA]</scope>
    <source>
        <strain evidence="1 2">DSM 13796</strain>
    </source>
</reference>
<protein>
    <submittedName>
        <fullName evidence="1">Enterochelin esterase</fullName>
    </submittedName>
</protein>
<dbReference type="InterPro" id="IPR050583">
    <property type="entry name" value="Mycobacterial_A85_antigen"/>
</dbReference>
<dbReference type="EMBL" id="FOXX01000007">
    <property type="protein sequence ID" value="SFQ72762.1"/>
    <property type="molecule type" value="Genomic_DNA"/>
</dbReference>
<dbReference type="Pfam" id="PF00756">
    <property type="entry name" value="Esterase"/>
    <property type="match status" value="1"/>
</dbReference>
<comment type="caution">
    <text evidence="1">The sequence shown here is derived from an EMBL/GenBank/DDBJ whole genome shotgun (WGS) entry which is preliminary data.</text>
</comment>
<dbReference type="InterPro" id="IPR029058">
    <property type="entry name" value="AB_hydrolase_fold"/>
</dbReference>
<organism evidence="1 2">
    <name type="scientific">Priestia endophytica DSM 13796</name>
    <dbReference type="NCBI Taxonomy" id="1121089"/>
    <lineage>
        <taxon>Bacteria</taxon>
        <taxon>Bacillati</taxon>
        <taxon>Bacillota</taxon>
        <taxon>Bacilli</taxon>
        <taxon>Bacillales</taxon>
        <taxon>Bacillaceae</taxon>
        <taxon>Priestia</taxon>
    </lineage>
</organism>
<evidence type="ECO:0000313" key="2">
    <source>
        <dbReference type="Proteomes" id="UP000182762"/>
    </source>
</evidence>
<accession>A0A1I6AVQ0</accession>
<dbReference type="RefSeq" id="WP_061803326.1">
    <property type="nucleotide sequence ID" value="NZ_FOXX01000007.1"/>
</dbReference>
<dbReference type="SUPFAM" id="SSF53474">
    <property type="entry name" value="alpha/beta-Hydrolases"/>
    <property type="match status" value="1"/>
</dbReference>
<evidence type="ECO:0000313" key="1">
    <source>
        <dbReference type="EMBL" id="SFQ72762.1"/>
    </source>
</evidence>
<dbReference type="InterPro" id="IPR000801">
    <property type="entry name" value="Esterase-like"/>
</dbReference>
<dbReference type="GeneID" id="93711676"/>
<name>A0A1I6AVQ0_9BACI</name>
<keyword evidence="2" id="KW-1185">Reference proteome</keyword>
<dbReference type="PANTHER" id="PTHR48098">
    <property type="entry name" value="ENTEROCHELIN ESTERASE-RELATED"/>
    <property type="match status" value="1"/>
</dbReference>
<dbReference type="Proteomes" id="UP000182762">
    <property type="component" value="Unassembled WGS sequence"/>
</dbReference>
<dbReference type="Gene3D" id="3.40.50.1820">
    <property type="entry name" value="alpha/beta hydrolase"/>
    <property type="match status" value="1"/>
</dbReference>
<dbReference type="PANTHER" id="PTHR48098:SF3">
    <property type="entry name" value="IRON(III) ENTEROBACTIN ESTERASE"/>
    <property type="match status" value="1"/>
</dbReference>
<proteinExistence type="predicted"/>